<dbReference type="OrthoDB" id="3231855at2759"/>
<dbReference type="InParanoid" id="A0A1B7MER5"/>
<dbReference type="PANTHER" id="PTHR47417:SF1">
    <property type="entry name" value="SMR DOMAIN-CONTAINING PROTEIN YPL199C"/>
    <property type="match status" value="1"/>
</dbReference>
<evidence type="ECO:0000259" key="1">
    <source>
        <dbReference type="PROSITE" id="PS50828"/>
    </source>
</evidence>
<dbReference type="Gene3D" id="3.30.1370.110">
    <property type="match status" value="1"/>
</dbReference>
<name>A0A1B7MER5_9AGAM</name>
<dbReference type="AlphaFoldDB" id="A0A1B7MER5"/>
<dbReference type="PANTHER" id="PTHR47417">
    <property type="entry name" value="SMR DOMAIN-CONTAINING PROTEIN YPL199C"/>
    <property type="match status" value="1"/>
</dbReference>
<dbReference type="InterPro" id="IPR013899">
    <property type="entry name" value="DUF1771"/>
</dbReference>
<reference evidence="2 3" key="1">
    <citation type="submission" date="2016-06" db="EMBL/GenBank/DDBJ databases">
        <title>Comparative genomics of the ectomycorrhizal sister species Rhizopogon vinicolor and Rhizopogon vesiculosus (Basidiomycota: Boletales) reveals a divergence of the mating type B locus.</title>
        <authorList>
            <consortium name="DOE Joint Genome Institute"/>
            <person name="Mujic A.B."/>
            <person name="Kuo A."/>
            <person name="Tritt A."/>
            <person name="Lipzen A."/>
            <person name="Chen C."/>
            <person name="Johnson J."/>
            <person name="Sharma A."/>
            <person name="Barry K."/>
            <person name="Grigoriev I.V."/>
            <person name="Spatafora J.W."/>
        </authorList>
    </citation>
    <scope>NUCLEOTIDE SEQUENCE [LARGE SCALE GENOMIC DNA]</scope>
    <source>
        <strain evidence="2 3">AM-OR11-026</strain>
    </source>
</reference>
<dbReference type="InterPro" id="IPR036063">
    <property type="entry name" value="Smr_dom_sf"/>
</dbReference>
<dbReference type="Proteomes" id="UP000092154">
    <property type="component" value="Unassembled WGS sequence"/>
</dbReference>
<dbReference type="PROSITE" id="PS50828">
    <property type="entry name" value="SMR"/>
    <property type="match status" value="1"/>
</dbReference>
<dbReference type="Pfam" id="PF08590">
    <property type="entry name" value="DUF1771"/>
    <property type="match status" value="1"/>
</dbReference>
<sequence>HKSLRFKARREGGRMVVYFHQSREAFIGNDKRLAKEFSLKGEAHKETWCFSIRKPARRYFKIHPNTVNLQGLYVTEAKFYFERTVEKVRNRAQSLYVIVGKGNHSDDNIPKIKPAIQALGERYVLVS</sequence>
<feature type="domain" description="Smr" evidence="1">
    <location>
        <begin position="67"/>
        <end position="127"/>
    </location>
</feature>
<dbReference type="STRING" id="1314800.A0A1B7MER5"/>
<evidence type="ECO:0000313" key="2">
    <source>
        <dbReference type="EMBL" id="OAX31086.1"/>
    </source>
</evidence>
<gene>
    <name evidence="2" type="ORF">K503DRAFT_671266</name>
</gene>
<keyword evidence="3" id="KW-1185">Reference proteome</keyword>
<organism evidence="2 3">
    <name type="scientific">Rhizopogon vinicolor AM-OR11-026</name>
    <dbReference type="NCBI Taxonomy" id="1314800"/>
    <lineage>
        <taxon>Eukaryota</taxon>
        <taxon>Fungi</taxon>
        <taxon>Dikarya</taxon>
        <taxon>Basidiomycota</taxon>
        <taxon>Agaricomycotina</taxon>
        <taxon>Agaricomycetes</taxon>
        <taxon>Agaricomycetidae</taxon>
        <taxon>Boletales</taxon>
        <taxon>Suillineae</taxon>
        <taxon>Rhizopogonaceae</taxon>
        <taxon>Rhizopogon</taxon>
    </lineage>
</organism>
<dbReference type="InterPro" id="IPR053020">
    <property type="entry name" value="Smr_domain_protein"/>
</dbReference>
<dbReference type="EMBL" id="KV449608">
    <property type="protein sequence ID" value="OAX31086.1"/>
    <property type="molecule type" value="Genomic_DNA"/>
</dbReference>
<proteinExistence type="predicted"/>
<accession>A0A1B7MER5</accession>
<feature type="non-terminal residue" evidence="2">
    <location>
        <position position="127"/>
    </location>
</feature>
<dbReference type="SUPFAM" id="SSF160443">
    <property type="entry name" value="SMR domain-like"/>
    <property type="match status" value="1"/>
</dbReference>
<dbReference type="InterPro" id="IPR002625">
    <property type="entry name" value="Smr_dom"/>
</dbReference>
<feature type="non-terminal residue" evidence="2">
    <location>
        <position position="1"/>
    </location>
</feature>
<protein>
    <recommendedName>
        <fullName evidence="1">Smr domain-containing protein</fullName>
    </recommendedName>
</protein>
<evidence type="ECO:0000313" key="3">
    <source>
        <dbReference type="Proteomes" id="UP000092154"/>
    </source>
</evidence>